<proteinExistence type="predicted"/>
<dbReference type="EMBL" id="BX548175">
    <property type="protein sequence ID" value="CAX32041.1"/>
    <property type="molecule type" value="Genomic_DNA"/>
</dbReference>
<gene>
    <name evidence="2" type="ordered locus">PMT_2522</name>
</gene>
<dbReference type="AlphaFoldDB" id="B9ERU0"/>
<sequence length="39" mass="4092">MWMTQGSDGKDCKKLAGGPSEPSGEGRFNPSAPRPVVES</sequence>
<protein>
    <submittedName>
        <fullName evidence="2">Uncharacterized protein</fullName>
    </submittedName>
</protein>
<reference evidence="2 3" key="1">
    <citation type="journal article" date="2003" name="Nature">
        <title>Genome divergence in two Prochlorococcus ecotypes reflects oceanic niche differentiation.</title>
        <authorList>
            <person name="Rocap G."/>
            <person name="Larimer F.W."/>
            <person name="Lamerdin J.E."/>
            <person name="Malfatti S."/>
            <person name="Chain P."/>
            <person name="Ahlgren N.A."/>
            <person name="Arellano A."/>
            <person name="Coleman M."/>
            <person name="Hauser L."/>
            <person name="Hess W.R."/>
            <person name="Johnson Z.I."/>
            <person name="Land M.L."/>
            <person name="Lindell D."/>
            <person name="Post A.F."/>
            <person name="Regala W."/>
            <person name="Shah M."/>
            <person name="Shaw S.L."/>
            <person name="Steglich C."/>
            <person name="Sullivan M.B."/>
            <person name="Ting C.S."/>
            <person name="Tolonen A."/>
            <person name="Webb E.A."/>
            <person name="Zinser E.R."/>
            <person name="Chisholm S.W."/>
        </authorList>
    </citation>
    <scope>NUCLEOTIDE SEQUENCE [LARGE SCALE GENOMIC DNA]</scope>
    <source>
        <strain evidence="3">MIT 9313</strain>
    </source>
</reference>
<dbReference type="HOGENOM" id="CLU_3315266_0_0_3"/>
<evidence type="ECO:0000313" key="3">
    <source>
        <dbReference type="Proteomes" id="UP000001423"/>
    </source>
</evidence>
<dbReference type="KEGG" id="pmt:PMT_2522"/>
<dbReference type="Proteomes" id="UP000001423">
    <property type="component" value="Chromosome"/>
</dbReference>
<evidence type="ECO:0000313" key="2">
    <source>
        <dbReference type="EMBL" id="CAX32041.1"/>
    </source>
</evidence>
<evidence type="ECO:0000256" key="1">
    <source>
        <dbReference type="SAM" id="MobiDB-lite"/>
    </source>
</evidence>
<organism evidence="2 3">
    <name type="scientific">Prochlorococcus marinus (strain MIT 9313)</name>
    <dbReference type="NCBI Taxonomy" id="74547"/>
    <lineage>
        <taxon>Bacteria</taxon>
        <taxon>Bacillati</taxon>
        <taxon>Cyanobacteriota</taxon>
        <taxon>Cyanophyceae</taxon>
        <taxon>Synechococcales</taxon>
        <taxon>Prochlorococcaceae</taxon>
        <taxon>Prochlorococcus</taxon>
    </lineage>
</organism>
<name>B9ERU0_PROMM</name>
<accession>B9ERU0</accession>
<keyword evidence="3" id="KW-1185">Reference proteome</keyword>
<feature type="region of interest" description="Disordered" evidence="1">
    <location>
        <begin position="1"/>
        <end position="39"/>
    </location>
</feature>